<dbReference type="Pfam" id="PF00708">
    <property type="entry name" value="Acylphosphatase"/>
    <property type="match status" value="1"/>
</dbReference>
<evidence type="ECO:0000256" key="4">
    <source>
        <dbReference type="ARBA" id="ARBA00047645"/>
    </source>
</evidence>
<dbReference type="OrthoDB" id="5295388at2"/>
<comment type="catalytic activity">
    <reaction evidence="4 5">
        <text>an acyl phosphate + H2O = a carboxylate + phosphate + H(+)</text>
        <dbReference type="Rhea" id="RHEA:14965"/>
        <dbReference type="ChEBI" id="CHEBI:15377"/>
        <dbReference type="ChEBI" id="CHEBI:15378"/>
        <dbReference type="ChEBI" id="CHEBI:29067"/>
        <dbReference type="ChEBI" id="CHEBI:43474"/>
        <dbReference type="ChEBI" id="CHEBI:59918"/>
        <dbReference type="EC" id="3.6.1.7"/>
    </reaction>
</comment>
<dbReference type="EC" id="3.6.1.7" evidence="2 5"/>
<evidence type="ECO:0000256" key="6">
    <source>
        <dbReference type="RuleBase" id="RU004168"/>
    </source>
</evidence>
<evidence type="ECO:0000256" key="1">
    <source>
        <dbReference type="ARBA" id="ARBA00005614"/>
    </source>
</evidence>
<name>A0A420WY70_9GAMM</name>
<dbReference type="PRINTS" id="PR00112">
    <property type="entry name" value="ACYLPHPHTASE"/>
</dbReference>
<sequence>MTQRTIEVRIEGRVQGVGFRQATAQQARHSGLTGYAENRTDGSVQVVLQGEAQAVNEVLQWLETGPPGATVARLETREMPVEQHWHEFSTR</sequence>
<keyword evidence="5" id="KW-0378">Hydrolase</keyword>
<evidence type="ECO:0000313" key="9">
    <source>
        <dbReference type="Proteomes" id="UP000281975"/>
    </source>
</evidence>
<evidence type="ECO:0000256" key="2">
    <source>
        <dbReference type="ARBA" id="ARBA00012150"/>
    </source>
</evidence>
<keyword evidence="9" id="KW-1185">Reference proteome</keyword>
<proteinExistence type="inferred from homology"/>
<dbReference type="GO" id="GO:0003998">
    <property type="term" value="F:acylphosphatase activity"/>
    <property type="evidence" value="ECO:0007669"/>
    <property type="project" value="UniProtKB-EC"/>
</dbReference>
<dbReference type="InterPro" id="IPR017968">
    <property type="entry name" value="Acylphosphatase_CS"/>
</dbReference>
<evidence type="ECO:0000259" key="7">
    <source>
        <dbReference type="PROSITE" id="PS51160"/>
    </source>
</evidence>
<dbReference type="NCBIfam" id="NF011000">
    <property type="entry name" value="PRK14426.1"/>
    <property type="match status" value="1"/>
</dbReference>
<evidence type="ECO:0000256" key="5">
    <source>
        <dbReference type="PROSITE-ProRule" id="PRU00520"/>
    </source>
</evidence>
<comment type="caution">
    <text evidence="8">The sequence shown here is derived from an EMBL/GenBank/DDBJ whole genome shotgun (WGS) entry which is preliminary data.</text>
</comment>
<gene>
    <name evidence="8" type="ORF">C7446_1099</name>
</gene>
<evidence type="ECO:0000313" key="8">
    <source>
        <dbReference type="EMBL" id="RKR06162.1"/>
    </source>
</evidence>
<dbReference type="PANTHER" id="PTHR47268">
    <property type="entry name" value="ACYLPHOSPHATASE"/>
    <property type="match status" value="1"/>
</dbReference>
<dbReference type="InterPro" id="IPR001792">
    <property type="entry name" value="Acylphosphatase-like_dom"/>
</dbReference>
<feature type="active site" evidence="5">
    <location>
        <position position="20"/>
    </location>
</feature>
<accession>A0A420WY70</accession>
<dbReference type="PROSITE" id="PS51160">
    <property type="entry name" value="ACYLPHOSPHATASE_3"/>
    <property type="match status" value="1"/>
</dbReference>
<feature type="domain" description="Acylphosphatase-like" evidence="7">
    <location>
        <begin position="5"/>
        <end position="91"/>
    </location>
</feature>
<organism evidence="8 9">
    <name type="scientific">Kushneria sinocarnis</name>
    <dbReference type="NCBI Taxonomy" id="595502"/>
    <lineage>
        <taxon>Bacteria</taxon>
        <taxon>Pseudomonadati</taxon>
        <taxon>Pseudomonadota</taxon>
        <taxon>Gammaproteobacteria</taxon>
        <taxon>Oceanospirillales</taxon>
        <taxon>Halomonadaceae</taxon>
        <taxon>Kushneria</taxon>
    </lineage>
</organism>
<evidence type="ECO:0000256" key="3">
    <source>
        <dbReference type="ARBA" id="ARBA00015991"/>
    </source>
</evidence>
<dbReference type="InterPro" id="IPR020456">
    <property type="entry name" value="Acylphosphatase"/>
</dbReference>
<reference evidence="8 9" key="1">
    <citation type="submission" date="2018-10" db="EMBL/GenBank/DDBJ databases">
        <title>Genomic Encyclopedia of Type Strains, Phase IV (KMG-IV): sequencing the most valuable type-strain genomes for metagenomic binning, comparative biology and taxonomic classification.</title>
        <authorList>
            <person name="Goeker M."/>
        </authorList>
    </citation>
    <scope>NUCLEOTIDE SEQUENCE [LARGE SCALE GENOMIC DNA]</scope>
    <source>
        <strain evidence="8 9">DSM 23229</strain>
    </source>
</reference>
<dbReference type="Proteomes" id="UP000281975">
    <property type="component" value="Unassembled WGS sequence"/>
</dbReference>
<dbReference type="EMBL" id="RBIN01000003">
    <property type="protein sequence ID" value="RKR06162.1"/>
    <property type="molecule type" value="Genomic_DNA"/>
</dbReference>
<dbReference type="PANTHER" id="PTHR47268:SF4">
    <property type="entry name" value="ACYLPHOSPHATASE"/>
    <property type="match status" value="1"/>
</dbReference>
<dbReference type="RefSeq" id="WP_121172094.1">
    <property type="nucleotide sequence ID" value="NZ_RBIN01000003.1"/>
</dbReference>
<dbReference type="Gene3D" id="3.30.70.100">
    <property type="match status" value="1"/>
</dbReference>
<dbReference type="InterPro" id="IPR036046">
    <property type="entry name" value="Acylphosphatase-like_dom_sf"/>
</dbReference>
<dbReference type="PROSITE" id="PS00150">
    <property type="entry name" value="ACYLPHOSPHATASE_1"/>
    <property type="match status" value="1"/>
</dbReference>
<protein>
    <recommendedName>
        <fullName evidence="3 5">acylphosphatase</fullName>
        <ecNumber evidence="2 5">3.6.1.7</ecNumber>
    </recommendedName>
</protein>
<dbReference type="SUPFAM" id="SSF54975">
    <property type="entry name" value="Acylphosphatase/BLUF domain-like"/>
    <property type="match status" value="1"/>
</dbReference>
<comment type="similarity">
    <text evidence="1 6">Belongs to the acylphosphatase family.</text>
</comment>
<feature type="active site" evidence="5">
    <location>
        <position position="38"/>
    </location>
</feature>
<dbReference type="AlphaFoldDB" id="A0A420WY70"/>